<sequence>MASIQVIASGIGTRSLLPSFDGLSRSSEIDKFQDLRNELKVRGYQQRRHIDTSGVFRPNLSNRISLRHCSRDGIWKV</sequence>
<dbReference type="Gramene" id="RZC48020">
    <property type="protein sequence ID" value="RZC48020"/>
    <property type="gene ID" value="C5167_040971"/>
</dbReference>
<dbReference type="Proteomes" id="UP000316621">
    <property type="component" value="Chromosome 1"/>
</dbReference>
<organism evidence="1 2">
    <name type="scientific">Papaver somniferum</name>
    <name type="common">Opium poppy</name>
    <dbReference type="NCBI Taxonomy" id="3469"/>
    <lineage>
        <taxon>Eukaryota</taxon>
        <taxon>Viridiplantae</taxon>
        <taxon>Streptophyta</taxon>
        <taxon>Embryophyta</taxon>
        <taxon>Tracheophyta</taxon>
        <taxon>Spermatophyta</taxon>
        <taxon>Magnoliopsida</taxon>
        <taxon>Ranunculales</taxon>
        <taxon>Papaveraceae</taxon>
        <taxon>Papaveroideae</taxon>
        <taxon>Papaver</taxon>
    </lineage>
</organism>
<gene>
    <name evidence="1" type="ORF">C5167_040971</name>
</gene>
<accession>A0A4Y7IJU0</accession>
<keyword evidence="2" id="KW-1185">Reference proteome</keyword>
<dbReference type="EMBL" id="CM010715">
    <property type="protein sequence ID" value="RZC48020.1"/>
    <property type="molecule type" value="Genomic_DNA"/>
</dbReference>
<reference evidence="1 2" key="1">
    <citation type="journal article" date="2018" name="Science">
        <title>The opium poppy genome and morphinan production.</title>
        <authorList>
            <person name="Guo L."/>
            <person name="Winzer T."/>
            <person name="Yang X."/>
            <person name="Li Y."/>
            <person name="Ning Z."/>
            <person name="He Z."/>
            <person name="Teodor R."/>
            <person name="Lu Y."/>
            <person name="Bowser T.A."/>
            <person name="Graham I.A."/>
            <person name="Ye K."/>
        </authorList>
    </citation>
    <scope>NUCLEOTIDE SEQUENCE [LARGE SCALE GENOMIC DNA]</scope>
    <source>
        <strain evidence="2">cv. HN1</strain>
        <tissue evidence="1">Leaves</tissue>
    </source>
</reference>
<evidence type="ECO:0000313" key="1">
    <source>
        <dbReference type="EMBL" id="RZC48020.1"/>
    </source>
</evidence>
<dbReference type="AlphaFoldDB" id="A0A4Y7IJU0"/>
<evidence type="ECO:0000313" key="2">
    <source>
        <dbReference type="Proteomes" id="UP000316621"/>
    </source>
</evidence>
<proteinExistence type="predicted"/>
<name>A0A4Y7IJU0_PAPSO</name>
<protein>
    <submittedName>
        <fullName evidence="1">Uncharacterized protein</fullName>
    </submittedName>
</protein>